<organism evidence="3 4">
    <name type="scientific">Novosphingobium chloroacetimidivorans</name>
    <dbReference type="NCBI Taxonomy" id="1428314"/>
    <lineage>
        <taxon>Bacteria</taxon>
        <taxon>Pseudomonadati</taxon>
        <taxon>Pseudomonadota</taxon>
        <taxon>Alphaproteobacteria</taxon>
        <taxon>Sphingomonadales</taxon>
        <taxon>Sphingomonadaceae</taxon>
        <taxon>Novosphingobium</taxon>
    </lineage>
</organism>
<feature type="domain" description="Ice-binding protein C-terminal" evidence="2">
    <location>
        <begin position="320"/>
        <end position="345"/>
    </location>
</feature>
<dbReference type="NCBIfam" id="NF035944">
    <property type="entry name" value="PEPxxWA-CTERM"/>
    <property type="match status" value="1"/>
</dbReference>
<feature type="signal peptide" evidence="1">
    <location>
        <begin position="1"/>
        <end position="36"/>
    </location>
</feature>
<name>A0A7W7KD25_9SPHN</name>
<protein>
    <recommendedName>
        <fullName evidence="2">Ice-binding protein C-terminal domain-containing protein</fullName>
    </recommendedName>
</protein>
<keyword evidence="1" id="KW-0732">Signal</keyword>
<dbReference type="Proteomes" id="UP000555448">
    <property type="component" value="Unassembled WGS sequence"/>
</dbReference>
<comment type="caution">
    <text evidence="3">The sequence shown here is derived from an EMBL/GenBank/DDBJ whole genome shotgun (WGS) entry which is preliminary data.</text>
</comment>
<dbReference type="EMBL" id="JACHLR010000026">
    <property type="protein sequence ID" value="MBB4860609.1"/>
    <property type="molecule type" value="Genomic_DNA"/>
</dbReference>
<dbReference type="Pfam" id="PF07589">
    <property type="entry name" value="PEP-CTERM"/>
    <property type="match status" value="1"/>
</dbReference>
<evidence type="ECO:0000256" key="1">
    <source>
        <dbReference type="SAM" id="SignalP"/>
    </source>
</evidence>
<feature type="chain" id="PRO_5031540896" description="Ice-binding protein C-terminal domain-containing protein" evidence="1">
    <location>
        <begin position="37"/>
        <end position="363"/>
    </location>
</feature>
<dbReference type="RefSeq" id="WP_184249735.1">
    <property type="nucleotide sequence ID" value="NZ_JACHLR010000026.1"/>
</dbReference>
<dbReference type="AlphaFoldDB" id="A0A7W7KD25"/>
<sequence length="363" mass="38618">MHVRTKAPTRAKRLTSLLARGITGVALLCTTTQAQAAIFETVRVNNSRAFFFDTGYPGLDQAGSREQVFLPAPNGDGTIAELGIDLVGEASSGSFFFLHNNYCVGLCSTASRTMITFTLRNDGPAAENLRFDSLITPGHLARLGSTPGNAGFTFRVSQTVANFNTILYSANGQVTADGIELFTSDGRAFNGLNRVDSPFGSALDWGATDLNLNLLTIGAGQTSYVTYEAQYQSEMSDNCTNLQACSGVQVAFGDPRQNGGGTSRQSALVVDPARDIINRDYASFELPTSFVDASSPLPPRQELPAPLSYSGGFTPIAVPAVPEPATWMLLIMGFGLIGCQMRGRRLSNGGRADPAAMRIMLSV</sequence>
<dbReference type="InterPro" id="IPR013424">
    <property type="entry name" value="Ice-binding_C"/>
</dbReference>
<accession>A0A7W7KD25</accession>
<evidence type="ECO:0000313" key="4">
    <source>
        <dbReference type="Proteomes" id="UP000555448"/>
    </source>
</evidence>
<keyword evidence="4" id="KW-1185">Reference proteome</keyword>
<proteinExistence type="predicted"/>
<reference evidence="3 4" key="1">
    <citation type="submission" date="2020-08" db="EMBL/GenBank/DDBJ databases">
        <title>Functional genomics of gut bacteria from endangered species of beetles.</title>
        <authorList>
            <person name="Carlos-Shanley C."/>
        </authorList>
    </citation>
    <scope>NUCLEOTIDE SEQUENCE [LARGE SCALE GENOMIC DNA]</scope>
    <source>
        <strain evidence="3 4">S00245</strain>
    </source>
</reference>
<evidence type="ECO:0000259" key="2">
    <source>
        <dbReference type="Pfam" id="PF07589"/>
    </source>
</evidence>
<gene>
    <name evidence="3" type="ORF">HNO88_003953</name>
</gene>
<evidence type="ECO:0000313" key="3">
    <source>
        <dbReference type="EMBL" id="MBB4860609.1"/>
    </source>
</evidence>